<evidence type="ECO:0000313" key="2">
    <source>
        <dbReference type="WBParaSite" id="nRc.2.0.1.t03758-RA"/>
    </source>
</evidence>
<proteinExistence type="predicted"/>
<dbReference type="AlphaFoldDB" id="A0A915HP81"/>
<sequence length="105" mass="12105">MEEVSRRQYKSQLPRLKKSSDCLKSIYRETARSSRCPVGTSPPFDISVGVHQWLALSPLLLVLCMDTATADLQTPYPWSLLYANDVLLADEERQELQHQMQHWSN</sequence>
<keyword evidence="1" id="KW-1185">Reference proteome</keyword>
<dbReference type="OMA" id="KLGINEC"/>
<dbReference type="Proteomes" id="UP000887565">
    <property type="component" value="Unplaced"/>
</dbReference>
<reference evidence="2" key="1">
    <citation type="submission" date="2022-11" db="UniProtKB">
        <authorList>
            <consortium name="WormBaseParasite"/>
        </authorList>
    </citation>
    <scope>IDENTIFICATION</scope>
</reference>
<organism evidence="1 2">
    <name type="scientific">Romanomermis culicivorax</name>
    <name type="common">Nematode worm</name>
    <dbReference type="NCBI Taxonomy" id="13658"/>
    <lineage>
        <taxon>Eukaryota</taxon>
        <taxon>Metazoa</taxon>
        <taxon>Ecdysozoa</taxon>
        <taxon>Nematoda</taxon>
        <taxon>Enoplea</taxon>
        <taxon>Dorylaimia</taxon>
        <taxon>Mermithida</taxon>
        <taxon>Mermithoidea</taxon>
        <taxon>Mermithidae</taxon>
        <taxon>Romanomermis</taxon>
    </lineage>
</organism>
<evidence type="ECO:0000313" key="1">
    <source>
        <dbReference type="Proteomes" id="UP000887565"/>
    </source>
</evidence>
<accession>A0A915HP81</accession>
<protein>
    <submittedName>
        <fullName evidence="2">Reverse transcriptase domain-containing protein</fullName>
    </submittedName>
</protein>
<name>A0A915HP81_ROMCU</name>
<dbReference type="WBParaSite" id="nRc.2.0.1.t03758-RA">
    <property type="protein sequence ID" value="nRc.2.0.1.t03758-RA"/>
    <property type="gene ID" value="nRc.2.0.1.g03758"/>
</dbReference>